<comment type="subcellular location">
    <subcellularLocation>
        <location evidence="1">Cell projection</location>
        <location evidence="1">Cilium</location>
    </subcellularLocation>
    <subcellularLocation>
        <location evidence="2">Cytoplasm</location>
        <location evidence="2">Cytoskeleton</location>
    </subcellularLocation>
</comment>
<dbReference type="Proteomes" id="UP000594454">
    <property type="component" value="Chromosome 2"/>
</dbReference>
<dbReference type="FunCoup" id="A0A7R8ULH4">
    <property type="interactions" value="15"/>
</dbReference>
<evidence type="ECO:0000256" key="3">
    <source>
        <dbReference type="ARBA" id="ARBA00022490"/>
    </source>
</evidence>
<sequence length="1604" mass="185693">MATRMHLSQTTTTLAWAKIRNAEEVSTLSSKVFLTWCDDTILFRDVTTKEETHYRANDGVHGDGITATVGHRNLPVFAFSETCLRPSIFVLTYPDFKTISVLKSNHMEAYRHLRFSETEYLLALTGLPTYSLEVWNWRSGKLLGTVETGLFSPDQVIRPNRSVPFMAAQYAPELATFVIWEIHLSMEQAFIIKKPTTIPFINIDTKMAFTFGVDNNVYMTDSIGNLHSLLPGAHTPILLWECEEVSGTKETLIQSYKGGFAIHGSTGIISFVKKLDGVYSTQWRISLPIDVTLLRVLNGQLYNITPQGTSYLIDNSENASPNPQSITVPDESKHIVRNFDMINPVGQYIAVVVGYKTIELIECSSGKNIATTKTQNIVNIRSHPHYPYIAIGNQMGMVTLLSYYTPKKPKIITEFNLSETWIDQLRFAPSGDVLVVNDRYGDFYVITGKIGGRLDITAHFTFEYPDLHFCAQQPTDMIIHLLLLSPMDKDMENTIASNKIHRVTVTLGNRKKTETTISLAERYTSIVASATNPNQYIATPYMKRDIHILEMQGDVIKSMEVIATFNQLPYLEVVSNTHFIVTWGMDGIVCIFDAHTRKIDAVYFAQNRYAHRMRKVRVDPARKYGICLGIQSTLKCFRIDPNYASSTKMTELANSLQSETVAAMFTKATRSFHPTGEDADKTWLEVKQKRELEHERQEHKKEKDQIFEEFLNLKEKLKVLIDLNEEWPENERLPLQNFNLSKEWAESLFEMARQERELEDRAMKAYVADQNRITQWIIDNTWNRMAVQGCKVRGIFSSICCENYPLLQKDRASEEDLKKVLLWLNTENMVAKVDKFQPWLPKSAEKMIQQLSQAPTFVDEESGFKHSTSSSETEVQDSSQEYIRMKRLKYALTGTSTHNFIEPHPNRYEQMDVVTFQQTFSEKILGELDMYNLRVYFNKQFAGLYKFKQDQMDEVLKRNNRLRKIQSELNILAELKGSNEYFDDVIIDPEYQLDEEPEKIIKVENSEVQITPYISPSKQKLLDEEAYQLEQKRLALLADDFRERALMAMMDGVLEKRWEDEIKKPPSQPECIRTGKNPEEYSKDDIRAINEYDSQQKSLQMERDKYRLMLLEEKSKLQSLQSEMITKFNLKCASMFILKHQVDAAIKQEELKLLRNSMNNFERIQHKRNEIKYMNEITQIKNEAETILQTLEELEKRLSECKVRYDQLQSRDRLLDRQFKSQFGESAPPVIVDQAYKIFKKRPKWITRAWATASILLDISNRVITRNYVKSGAPIPEECYEFLSLLDSLENISSAPNSISPHLWGILCHLRRVKIESEFKLKAQGMQMAEAEATLNAFAKELAAKKARLADIEKERESVRQVYFANLRNRTIQVVMPRGIIEVPLTGHIGDFDGNVLLNTSDIDNINDIIKKAGEIKIKTMTRSAIFRRKIIYKEWEHKMLQMEVKNMQDYLSIIEKCKVTKEVQMYLKRKDLGLADDLSQSALNREIEATRIYLKKSLEEIDTSVEKVKRQLEMKRRENKFLDAEIARINVDVTEQSLFRDYTMEEQERKKQAERMATVVERGKLIRKVQAQHAQILELATMLELQRLRTFPTLHAPKTNPFS</sequence>
<keyword evidence="4" id="KW-0853">WD repeat</keyword>
<protein>
    <recommendedName>
        <fullName evidence="12">Cilia- and flagella-associated protein 43</fullName>
    </recommendedName>
</protein>
<dbReference type="EMBL" id="LR899010">
    <property type="protein sequence ID" value="CAD7082849.1"/>
    <property type="molecule type" value="Genomic_DNA"/>
</dbReference>
<evidence type="ECO:0000256" key="7">
    <source>
        <dbReference type="ARBA" id="ARBA00023212"/>
    </source>
</evidence>
<dbReference type="SUPFAM" id="SSF50969">
    <property type="entry name" value="YVTN repeat-like/Quinoprotein amine dehydrogenase"/>
    <property type="match status" value="1"/>
</dbReference>
<dbReference type="Gene3D" id="2.130.10.10">
    <property type="entry name" value="YVTN repeat-like/Quinoprotein amine dehydrogenase"/>
    <property type="match status" value="2"/>
</dbReference>
<keyword evidence="3" id="KW-0963">Cytoplasm</keyword>
<dbReference type="OrthoDB" id="535167at2759"/>
<evidence type="ECO:0000256" key="1">
    <source>
        <dbReference type="ARBA" id="ARBA00004138"/>
    </source>
</evidence>
<feature type="coiled-coil region" evidence="9">
    <location>
        <begin position="1499"/>
        <end position="1526"/>
    </location>
</feature>
<dbReference type="InterPro" id="IPR011044">
    <property type="entry name" value="Quino_amine_DH_bsu"/>
</dbReference>
<feature type="coiled-coil region" evidence="9">
    <location>
        <begin position="685"/>
        <end position="716"/>
    </location>
</feature>
<proteinExistence type="predicted"/>
<evidence type="ECO:0000256" key="5">
    <source>
        <dbReference type="ARBA" id="ARBA00022737"/>
    </source>
</evidence>
<keyword evidence="6 9" id="KW-0175">Coiled coil</keyword>
<feature type="coiled-coil region" evidence="9">
    <location>
        <begin position="1328"/>
        <end position="1362"/>
    </location>
</feature>
<reference evidence="10 11" key="1">
    <citation type="submission" date="2020-11" db="EMBL/GenBank/DDBJ databases">
        <authorList>
            <person name="Wallbank WR R."/>
            <person name="Pardo Diaz C."/>
            <person name="Kozak K."/>
            <person name="Martin S."/>
            <person name="Jiggins C."/>
            <person name="Moest M."/>
            <person name="Warren A I."/>
            <person name="Generalovic N T."/>
            <person name="Byers J.R.P. K."/>
            <person name="Montejo-Kovacevich G."/>
            <person name="Yen C E."/>
        </authorList>
    </citation>
    <scope>NUCLEOTIDE SEQUENCE [LARGE SCALE GENOMIC DNA]</scope>
</reference>
<keyword evidence="5" id="KW-0677">Repeat</keyword>
<dbReference type="InterPro" id="IPR015943">
    <property type="entry name" value="WD40/YVTN_repeat-like_dom_sf"/>
</dbReference>
<evidence type="ECO:0000256" key="2">
    <source>
        <dbReference type="ARBA" id="ARBA00004245"/>
    </source>
</evidence>
<evidence type="ECO:0008006" key="12">
    <source>
        <dbReference type="Google" id="ProtNLM"/>
    </source>
</evidence>
<feature type="coiled-coil region" evidence="9">
    <location>
        <begin position="1174"/>
        <end position="1211"/>
    </location>
</feature>
<gene>
    <name evidence="10" type="ORF">HERILL_LOCUS5852</name>
</gene>
<keyword evidence="8" id="KW-0966">Cell projection</keyword>
<evidence type="ECO:0000256" key="4">
    <source>
        <dbReference type="ARBA" id="ARBA00022574"/>
    </source>
</evidence>
<dbReference type="GO" id="GO:0003341">
    <property type="term" value="P:cilium movement"/>
    <property type="evidence" value="ECO:0007669"/>
    <property type="project" value="UniProtKB-ARBA"/>
</dbReference>
<dbReference type="PANTHER" id="PTHR14885:SF1">
    <property type="entry name" value="CILIA- AND FLAGELLA-ASSOCIATED PROTEIN 43"/>
    <property type="match status" value="1"/>
</dbReference>
<accession>A0A7R8ULH4</accession>
<evidence type="ECO:0000256" key="9">
    <source>
        <dbReference type="SAM" id="Coils"/>
    </source>
</evidence>
<organism evidence="10 11">
    <name type="scientific">Hermetia illucens</name>
    <name type="common">Black soldier fly</name>
    <dbReference type="NCBI Taxonomy" id="343691"/>
    <lineage>
        <taxon>Eukaryota</taxon>
        <taxon>Metazoa</taxon>
        <taxon>Ecdysozoa</taxon>
        <taxon>Arthropoda</taxon>
        <taxon>Hexapoda</taxon>
        <taxon>Insecta</taxon>
        <taxon>Pterygota</taxon>
        <taxon>Neoptera</taxon>
        <taxon>Endopterygota</taxon>
        <taxon>Diptera</taxon>
        <taxon>Brachycera</taxon>
        <taxon>Stratiomyomorpha</taxon>
        <taxon>Stratiomyidae</taxon>
        <taxon>Hermetiinae</taxon>
        <taxon>Hermetia</taxon>
    </lineage>
</organism>
<dbReference type="PANTHER" id="PTHR14885">
    <property type="entry name" value="CILIA- AND FLAGELLA-ASSOCIATED PROTEIN 43-RELATED"/>
    <property type="match status" value="1"/>
</dbReference>
<keyword evidence="7" id="KW-0206">Cytoskeleton</keyword>
<dbReference type="InParanoid" id="A0A7R8ULH4"/>
<dbReference type="GO" id="GO:0060271">
    <property type="term" value="P:cilium assembly"/>
    <property type="evidence" value="ECO:0007669"/>
    <property type="project" value="TreeGrafter"/>
</dbReference>
<dbReference type="OMA" id="WNWESNV"/>
<keyword evidence="11" id="KW-1185">Reference proteome</keyword>
<evidence type="ECO:0000313" key="10">
    <source>
        <dbReference type="EMBL" id="CAD7082849.1"/>
    </source>
</evidence>
<evidence type="ECO:0000256" key="8">
    <source>
        <dbReference type="ARBA" id="ARBA00023273"/>
    </source>
</evidence>
<evidence type="ECO:0000313" key="11">
    <source>
        <dbReference type="Proteomes" id="UP000594454"/>
    </source>
</evidence>
<evidence type="ECO:0000256" key="6">
    <source>
        <dbReference type="ARBA" id="ARBA00023054"/>
    </source>
</evidence>
<dbReference type="GO" id="GO:0005930">
    <property type="term" value="C:axoneme"/>
    <property type="evidence" value="ECO:0007669"/>
    <property type="project" value="TreeGrafter"/>
</dbReference>
<dbReference type="Pfam" id="PF25828">
    <property type="entry name" value="CC_Cfap43"/>
    <property type="match status" value="1"/>
</dbReference>
<name>A0A7R8ULH4_HERIL</name>